<dbReference type="EMBL" id="LXQA011165206">
    <property type="protein sequence ID" value="MCI87406.1"/>
    <property type="molecule type" value="Genomic_DNA"/>
</dbReference>
<dbReference type="AlphaFoldDB" id="A0A392VG90"/>
<sequence>MPQAHLWYPPEDVSKALQLFLACGKNLTRSLTY</sequence>
<proteinExistence type="predicted"/>
<feature type="non-terminal residue" evidence="1">
    <location>
        <position position="33"/>
    </location>
</feature>
<keyword evidence="2" id="KW-1185">Reference proteome</keyword>
<organism evidence="1 2">
    <name type="scientific">Trifolium medium</name>
    <dbReference type="NCBI Taxonomy" id="97028"/>
    <lineage>
        <taxon>Eukaryota</taxon>
        <taxon>Viridiplantae</taxon>
        <taxon>Streptophyta</taxon>
        <taxon>Embryophyta</taxon>
        <taxon>Tracheophyta</taxon>
        <taxon>Spermatophyta</taxon>
        <taxon>Magnoliopsida</taxon>
        <taxon>eudicotyledons</taxon>
        <taxon>Gunneridae</taxon>
        <taxon>Pentapetalae</taxon>
        <taxon>rosids</taxon>
        <taxon>fabids</taxon>
        <taxon>Fabales</taxon>
        <taxon>Fabaceae</taxon>
        <taxon>Papilionoideae</taxon>
        <taxon>50 kb inversion clade</taxon>
        <taxon>NPAAA clade</taxon>
        <taxon>Hologalegina</taxon>
        <taxon>IRL clade</taxon>
        <taxon>Trifolieae</taxon>
        <taxon>Trifolium</taxon>
    </lineage>
</organism>
<comment type="caution">
    <text evidence="1">The sequence shown here is derived from an EMBL/GenBank/DDBJ whole genome shotgun (WGS) entry which is preliminary data.</text>
</comment>
<protein>
    <submittedName>
        <fullName evidence="1">Alpha-N-acetylglucosaminidase family protein</fullName>
    </submittedName>
</protein>
<accession>A0A392VG90</accession>
<reference evidence="1 2" key="1">
    <citation type="journal article" date="2018" name="Front. Plant Sci.">
        <title>Red Clover (Trifolium pratense) and Zigzag Clover (T. medium) - A Picture of Genomic Similarities and Differences.</title>
        <authorList>
            <person name="Dluhosova J."/>
            <person name="Istvanek J."/>
            <person name="Nedelnik J."/>
            <person name="Repkova J."/>
        </authorList>
    </citation>
    <scope>NUCLEOTIDE SEQUENCE [LARGE SCALE GENOMIC DNA]</scope>
    <source>
        <strain evidence="2">cv. 10/8</strain>
        <tissue evidence="1">Leaf</tissue>
    </source>
</reference>
<evidence type="ECO:0000313" key="2">
    <source>
        <dbReference type="Proteomes" id="UP000265520"/>
    </source>
</evidence>
<evidence type="ECO:0000313" key="1">
    <source>
        <dbReference type="EMBL" id="MCI87406.1"/>
    </source>
</evidence>
<name>A0A392VG90_9FABA</name>
<dbReference type="Proteomes" id="UP000265520">
    <property type="component" value="Unassembled WGS sequence"/>
</dbReference>